<protein>
    <submittedName>
        <fullName evidence="2">Membrane protein</fullName>
    </submittedName>
</protein>
<gene>
    <name evidence="2" type="ORF">GCM10010347_62360</name>
</gene>
<reference evidence="3" key="1">
    <citation type="journal article" date="2019" name="Int. J. Syst. Evol. Microbiol.">
        <title>The Global Catalogue of Microorganisms (GCM) 10K type strain sequencing project: providing services to taxonomists for standard genome sequencing and annotation.</title>
        <authorList>
            <consortium name="The Broad Institute Genomics Platform"/>
            <consortium name="The Broad Institute Genome Sequencing Center for Infectious Disease"/>
            <person name="Wu L."/>
            <person name="Ma J."/>
        </authorList>
    </citation>
    <scope>NUCLEOTIDE SEQUENCE [LARGE SCALE GENOMIC DNA]</scope>
    <source>
        <strain evidence="3">JCM 4738</strain>
    </source>
</reference>
<dbReference type="RefSeq" id="WP_190187597.1">
    <property type="nucleotide sequence ID" value="NZ_BMVP01000022.1"/>
</dbReference>
<feature type="transmembrane region" description="Helical" evidence="1">
    <location>
        <begin position="6"/>
        <end position="39"/>
    </location>
</feature>
<accession>A0ABQ3F4K5</accession>
<feature type="transmembrane region" description="Helical" evidence="1">
    <location>
        <begin position="46"/>
        <end position="68"/>
    </location>
</feature>
<keyword evidence="3" id="KW-1185">Reference proteome</keyword>
<evidence type="ECO:0000256" key="1">
    <source>
        <dbReference type="SAM" id="Phobius"/>
    </source>
</evidence>
<dbReference type="Proteomes" id="UP000642673">
    <property type="component" value="Unassembled WGS sequence"/>
</dbReference>
<feature type="transmembrane region" description="Helical" evidence="1">
    <location>
        <begin position="134"/>
        <end position="158"/>
    </location>
</feature>
<organism evidence="2 3">
    <name type="scientific">Streptomyces cirratus</name>
    <dbReference type="NCBI Taxonomy" id="68187"/>
    <lineage>
        <taxon>Bacteria</taxon>
        <taxon>Bacillati</taxon>
        <taxon>Actinomycetota</taxon>
        <taxon>Actinomycetes</taxon>
        <taxon>Kitasatosporales</taxon>
        <taxon>Streptomycetaceae</taxon>
        <taxon>Streptomyces</taxon>
    </lineage>
</organism>
<evidence type="ECO:0000313" key="3">
    <source>
        <dbReference type="Proteomes" id="UP000642673"/>
    </source>
</evidence>
<keyword evidence="1" id="KW-0472">Membrane</keyword>
<sequence length="160" mass="16773">MDLPQLLLVGLVLLLGLLGVMVPGVPGTWLVWAGVLWWALHERSSAAWVLLVASTGLLLVVQVVIWLLPPRRLRGAGVHRRMVVYAGAGALLGFVLVPVVGAVPGFVGGVYLSERLRLGSSGQARASVRVVMRAVGTSVLVELLACLMVTAAWVGVVLGA</sequence>
<evidence type="ECO:0000313" key="2">
    <source>
        <dbReference type="EMBL" id="GHB82896.1"/>
    </source>
</evidence>
<dbReference type="Pfam" id="PF04306">
    <property type="entry name" value="DUF456"/>
    <property type="match status" value="1"/>
</dbReference>
<dbReference type="InterPro" id="IPR007403">
    <property type="entry name" value="DUF456"/>
</dbReference>
<keyword evidence="1" id="KW-1133">Transmembrane helix</keyword>
<keyword evidence="1" id="KW-0812">Transmembrane</keyword>
<proteinExistence type="predicted"/>
<name>A0ABQ3F4K5_9ACTN</name>
<comment type="caution">
    <text evidence="2">The sequence shown here is derived from an EMBL/GenBank/DDBJ whole genome shotgun (WGS) entry which is preliminary data.</text>
</comment>
<dbReference type="EMBL" id="BMVP01000022">
    <property type="protein sequence ID" value="GHB82896.1"/>
    <property type="molecule type" value="Genomic_DNA"/>
</dbReference>
<feature type="transmembrane region" description="Helical" evidence="1">
    <location>
        <begin position="88"/>
        <end position="113"/>
    </location>
</feature>